<dbReference type="GO" id="GO:0005813">
    <property type="term" value="C:centrosome"/>
    <property type="evidence" value="ECO:0007669"/>
    <property type="project" value="UniProtKB-SubCell"/>
</dbReference>
<feature type="coiled-coil region" evidence="5">
    <location>
        <begin position="361"/>
        <end position="442"/>
    </location>
</feature>
<comment type="caution">
    <text evidence="7">The sequence shown here is derived from an EMBL/GenBank/DDBJ whole genome shotgun (WGS) entry which is preliminary data.</text>
</comment>
<dbReference type="STRING" id="1202772.A0A1V9ZTS4"/>
<dbReference type="InterPro" id="IPR032675">
    <property type="entry name" value="LRR_dom_sf"/>
</dbReference>
<evidence type="ECO:0008006" key="9">
    <source>
        <dbReference type="Google" id="ProtNLM"/>
    </source>
</evidence>
<keyword evidence="8" id="KW-1185">Reference proteome</keyword>
<dbReference type="AlphaFoldDB" id="A0A1V9ZTS4"/>
<feature type="coiled-coil region" evidence="5">
    <location>
        <begin position="234"/>
        <end position="282"/>
    </location>
</feature>
<accession>A0A1V9ZTS4</accession>
<evidence type="ECO:0000256" key="6">
    <source>
        <dbReference type="SAM" id="MobiDB-lite"/>
    </source>
</evidence>
<evidence type="ECO:0000256" key="1">
    <source>
        <dbReference type="ARBA" id="ARBA00004300"/>
    </source>
</evidence>
<keyword evidence="4" id="KW-0206">Cytoskeleton</keyword>
<evidence type="ECO:0000256" key="5">
    <source>
        <dbReference type="SAM" id="Coils"/>
    </source>
</evidence>
<dbReference type="OrthoDB" id="120976at2759"/>
<dbReference type="Proteomes" id="UP000243579">
    <property type="component" value="Unassembled WGS sequence"/>
</dbReference>
<evidence type="ECO:0000256" key="2">
    <source>
        <dbReference type="ARBA" id="ARBA00022490"/>
    </source>
</evidence>
<proteinExistence type="predicted"/>
<dbReference type="PANTHER" id="PTHR23170:SF3">
    <property type="entry name" value="LEUCINE-RICH REPEAT-CONTAINING PROTEIN 45"/>
    <property type="match status" value="1"/>
</dbReference>
<keyword evidence="2" id="KW-0963">Cytoplasm</keyword>
<dbReference type="EMBL" id="JNBR01000007">
    <property type="protein sequence ID" value="OQS01432.1"/>
    <property type="molecule type" value="Genomic_DNA"/>
</dbReference>
<reference evidence="7 8" key="1">
    <citation type="journal article" date="2014" name="Genome Biol. Evol.">
        <title>The secreted proteins of Achlya hypogyna and Thraustotheca clavata identify the ancestral oomycete secretome and reveal gene acquisitions by horizontal gene transfer.</title>
        <authorList>
            <person name="Misner I."/>
            <person name="Blouin N."/>
            <person name="Leonard G."/>
            <person name="Richards T.A."/>
            <person name="Lane C.E."/>
        </authorList>
    </citation>
    <scope>NUCLEOTIDE SEQUENCE [LARGE SCALE GENOMIC DNA]</scope>
    <source>
        <strain evidence="7 8">ATCC 48635</strain>
    </source>
</reference>
<name>A0A1V9ZTS4_ACHHY</name>
<protein>
    <recommendedName>
        <fullName evidence="9">Myosin-like protein</fullName>
    </recommendedName>
</protein>
<dbReference type="SMART" id="SM00368">
    <property type="entry name" value="LRR_RI"/>
    <property type="match status" value="5"/>
</dbReference>
<gene>
    <name evidence="7" type="ORF">ACHHYP_00778</name>
</gene>
<evidence type="ECO:0000313" key="8">
    <source>
        <dbReference type="Proteomes" id="UP000243579"/>
    </source>
</evidence>
<dbReference type="InterPro" id="IPR001611">
    <property type="entry name" value="Leu-rich_rpt"/>
</dbReference>
<feature type="coiled-coil region" evidence="5">
    <location>
        <begin position="308"/>
        <end position="335"/>
    </location>
</feature>
<dbReference type="Gene3D" id="3.80.10.10">
    <property type="entry name" value="Ribonuclease Inhibitor"/>
    <property type="match status" value="2"/>
</dbReference>
<feature type="coiled-coil region" evidence="5">
    <location>
        <begin position="480"/>
        <end position="613"/>
    </location>
</feature>
<dbReference type="Pfam" id="PF13516">
    <property type="entry name" value="LRR_6"/>
    <property type="match status" value="2"/>
</dbReference>
<evidence type="ECO:0000256" key="3">
    <source>
        <dbReference type="ARBA" id="ARBA00023054"/>
    </source>
</evidence>
<keyword evidence="3 5" id="KW-0175">Coiled coil</keyword>
<sequence length="661" mass="73508">MRSLDETVRAKAATDGAVLDLSNAYLGDEGCAAVCRLLRQYPHKRVLDLRGNRIAADGVVHLAAFLKHDTLITHVNLEWNCAGVLEHGMEALGTALAMNASLTHLDLRNNSVGPDGAAFLAAGLKRNRTLQEIDLRWNDVGSIGGHALSDMLQENPTLLRLHLMGNNVSMATVELIEACLRRNMHAATASVPCADKEDALRCQEPLPQDDDPADALPAPPEEDPSLLLAVLAEKERLEVELATTKKHVRIAEDEHETSERRIQKLHADVRMLQDERDRFQVRELEALKTAEDYKSLYAEADSRRRKDADEYEIAKHKLETDLARLKETALQAELAHQRIFEQLEVERRQFAAERDYLEGAVAKAKASAQTAQLESERLQRLLLEERATAEKRAAEAREDGDAKLGLVGRRFEATQAALEDQVRALTHQAETAAREAAHAREASDALQASLLTLKLSHEKELSAHVARVEKEAQDRFERTVAAVEAQLDDVRKLRIGLERDVEAHVATIGRLRDEKARLRAEHDADRASLERTIVELRAAAQTAAEGHAAMDLDLARLQRKLESTTDRLAQLERDAAQQAQSHDARATDLQARYEAERARADDLHAQRREVEARLQTQVDGLHAALEAERQAGSRRLQAFAARVSRFVAQEAVQGEALEAPS</sequence>
<evidence type="ECO:0000313" key="7">
    <source>
        <dbReference type="EMBL" id="OQS01432.1"/>
    </source>
</evidence>
<organism evidence="7 8">
    <name type="scientific">Achlya hypogyna</name>
    <name type="common">Oomycete</name>
    <name type="synonym">Protoachlya hypogyna</name>
    <dbReference type="NCBI Taxonomy" id="1202772"/>
    <lineage>
        <taxon>Eukaryota</taxon>
        <taxon>Sar</taxon>
        <taxon>Stramenopiles</taxon>
        <taxon>Oomycota</taxon>
        <taxon>Saprolegniomycetes</taxon>
        <taxon>Saprolegniales</taxon>
        <taxon>Achlyaceae</taxon>
        <taxon>Achlya</taxon>
    </lineage>
</organism>
<evidence type="ECO:0000256" key="4">
    <source>
        <dbReference type="ARBA" id="ARBA00023212"/>
    </source>
</evidence>
<feature type="region of interest" description="Disordered" evidence="6">
    <location>
        <begin position="203"/>
        <end position="222"/>
    </location>
</feature>
<dbReference type="PANTHER" id="PTHR23170">
    <property type="entry name" value="NY-REN-58 ANTIGEN"/>
    <property type="match status" value="1"/>
</dbReference>
<dbReference type="SUPFAM" id="SSF52047">
    <property type="entry name" value="RNI-like"/>
    <property type="match status" value="1"/>
</dbReference>
<dbReference type="InterPro" id="IPR052116">
    <property type="entry name" value="Centro_Cilium_Assembly"/>
</dbReference>
<comment type="subcellular location">
    <subcellularLocation>
        <location evidence="1">Cytoplasm</location>
        <location evidence="1">Cytoskeleton</location>
        <location evidence="1">Microtubule organizing center</location>
        <location evidence="1">Centrosome</location>
    </subcellularLocation>
</comment>